<dbReference type="InterPro" id="IPR017441">
    <property type="entry name" value="Protein_kinase_ATP_BS"/>
</dbReference>
<dbReference type="Gene3D" id="1.10.510.10">
    <property type="entry name" value="Transferase(Phosphotransferase) domain 1"/>
    <property type="match status" value="1"/>
</dbReference>
<keyword evidence="4" id="KW-1185">Reference proteome</keyword>
<keyword evidence="1" id="KW-0067">ATP-binding</keyword>
<proteinExistence type="predicted"/>
<dbReference type="KEGG" id="lbc:LACBIDRAFT_301445"/>
<gene>
    <name evidence="3" type="ORF">LACBIDRAFT_301445</name>
</gene>
<accession>B0CNJ8</accession>
<dbReference type="InterPro" id="IPR011009">
    <property type="entry name" value="Kinase-like_dom_sf"/>
</dbReference>
<dbReference type="RefSeq" id="XP_001873529.1">
    <property type="nucleotide sequence ID" value="XM_001873494.1"/>
</dbReference>
<organism evidence="4">
    <name type="scientific">Laccaria bicolor (strain S238N-H82 / ATCC MYA-4686)</name>
    <name type="common">Bicoloured deceiver</name>
    <name type="synonym">Laccaria laccata var. bicolor</name>
    <dbReference type="NCBI Taxonomy" id="486041"/>
    <lineage>
        <taxon>Eukaryota</taxon>
        <taxon>Fungi</taxon>
        <taxon>Dikarya</taxon>
        <taxon>Basidiomycota</taxon>
        <taxon>Agaricomycotina</taxon>
        <taxon>Agaricomycetes</taxon>
        <taxon>Agaricomycetidae</taxon>
        <taxon>Agaricales</taxon>
        <taxon>Agaricineae</taxon>
        <taxon>Hydnangiaceae</taxon>
        <taxon>Laccaria</taxon>
    </lineage>
</organism>
<dbReference type="GO" id="GO:0005524">
    <property type="term" value="F:ATP binding"/>
    <property type="evidence" value="ECO:0007669"/>
    <property type="project" value="UniProtKB-UniRule"/>
</dbReference>
<dbReference type="Proteomes" id="UP000001194">
    <property type="component" value="Unassembled WGS sequence"/>
</dbReference>
<dbReference type="OrthoDB" id="5979581at2759"/>
<dbReference type="InterPro" id="IPR000719">
    <property type="entry name" value="Prot_kinase_dom"/>
</dbReference>
<dbReference type="GO" id="GO:0044773">
    <property type="term" value="P:mitotic DNA damage checkpoint signaling"/>
    <property type="evidence" value="ECO:0007669"/>
    <property type="project" value="TreeGrafter"/>
</dbReference>
<dbReference type="SMART" id="SM00220">
    <property type="entry name" value="S_TKc"/>
    <property type="match status" value="1"/>
</dbReference>
<dbReference type="Gene3D" id="3.30.200.20">
    <property type="entry name" value="Phosphorylase Kinase, domain 1"/>
    <property type="match status" value="1"/>
</dbReference>
<dbReference type="InParanoid" id="B0CNJ8"/>
<protein>
    <submittedName>
        <fullName evidence="3">Predicted protein</fullName>
    </submittedName>
</protein>
<dbReference type="PANTHER" id="PTHR44167:SF24">
    <property type="entry name" value="SERINE_THREONINE-PROTEIN KINASE CHK2"/>
    <property type="match status" value="1"/>
</dbReference>
<keyword evidence="1" id="KW-0547">Nucleotide-binding</keyword>
<evidence type="ECO:0000313" key="4">
    <source>
        <dbReference type="Proteomes" id="UP000001194"/>
    </source>
</evidence>
<dbReference type="PROSITE" id="PS00107">
    <property type="entry name" value="PROTEIN_KINASE_ATP"/>
    <property type="match status" value="1"/>
</dbReference>
<dbReference type="GO" id="GO:0005634">
    <property type="term" value="C:nucleus"/>
    <property type="evidence" value="ECO:0007669"/>
    <property type="project" value="TreeGrafter"/>
</dbReference>
<name>B0CNJ8_LACBS</name>
<feature type="binding site" evidence="1">
    <location>
        <position position="89"/>
    </location>
    <ligand>
        <name>ATP</name>
        <dbReference type="ChEBI" id="CHEBI:30616"/>
    </ligand>
</feature>
<dbReference type="Pfam" id="PF00069">
    <property type="entry name" value="Pkinase"/>
    <property type="match status" value="2"/>
</dbReference>
<dbReference type="SUPFAM" id="SSF56112">
    <property type="entry name" value="Protein kinase-like (PK-like)"/>
    <property type="match status" value="1"/>
</dbReference>
<dbReference type="AlphaFoldDB" id="B0CNJ8"/>
<feature type="domain" description="Protein kinase" evidence="2">
    <location>
        <begin position="57"/>
        <end position="411"/>
    </location>
</feature>
<dbReference type="PROSITE" id="PS50011">
    <property type="entry name" value="PROTEIN_KINASE_DOM"/>
    <property type="match status" value="1"/>
</dbReference>
<evidence type="ECO:0000313" key="3">
    <source>
        <dbReference type="EMBL" id="EDR15321.1"/>
    </source>
</evidence>
<dbReference type="EMBL" id="DS547091">
    <property type="protein sequence ID" value="EDR15321.1"/>
    <property type="molecule type" value="Genomic_DNA"/>
</dbReference>
<sequence>MTVEQPVPPQRLSLHWGVDEGEVEGIRRYTHGGYHPIQLGEVLSTPADTEPSNSRKYRILSKLGYGAFSTVWLVSAQHHPESRRYFALKVCVADADPQRELDVFRRLPSDEGRHVLRLHDSFTIDGPNGTHAVHVFDVLVSFDIVTGLVRAHWNRRELCRQVAHGLAFLHRHGVVHGDLHMGNIGVSMPQLDEITEEDLIDRCDPPNCTIVFPCQTPASPKSLPPYLVPPTDIAFHLLKPPAALHIELLDLGSAIIVGSSSAPPACTPAVVCAPEILFEQVTTSVVTQAATTASDIWALACIMYRIVFGGDLYHWPSFSVYYLGKVAAVCGQIPPSWRSFWDSNEHLCKLDISQEAADQIWQTNIDDSSARKGCALSREDFVIFCDLLQRMLKIDPSDRITIEEVLAHPWHTQTADSPTR</sequence>
<dbReference type="GeneID" id="6069095"/>
<dbReference type="GO" id="GO:0004674">
    <property type="term" value="F:protein serine/threonine kinase activity"/>
    <property type="evidence" value="ECO:0007669"/>
    <property type="project" value="TreeGrafter"/>
</dbReference>
<dbReference type="HOGENOM" id="CLU_000288_81_2_1"/>
<dbReference type="PANTHER" id="PTHR44167">
    <property type="entry name" value="OVARIAN-SPECIFIC SERINE/THREONINE-PROTEIN KINASE LOK-RELATED"/>
    <property type="match status" value="1"/>
</dbReference>
<reference evidence="3 4" key="1">
    <citation type="journal article" date="2008" name="Nature">
        <title>The genome of Laccaria bicolor provides insights into mycorrhizal symbiosis.</title>
        <authorList>
            <person name="Martin F."/>
            <person name="Aerts A."/>
            <person name="Ahren D."/>
            <person name="Brun A."/>
            <person name="Danchin E.G.J."/>
            <person name="Duchaussoy F."/>
            <person name="Gibon J."/>
            <person name="Kohler A."/>
            <person name="Lindquist E."/>
            <person name="Pereda V."/>
            <person name="Salamov A."/>
            <person name="Shapiro H.J."/>
            <person name="Wuyts J."/>
            <person name="Blaudez D."/>
            <person name="Buee M."/>
            <person name="Brokstein P."/>
            <person name="Canbaeck B."/>
            <person name="Cohen D."/>
            <person name="Courty P.E."/>
            <person name="Coutinho P.M."/>
            <person name="Delaruelle C."/>
            <person name="Detter J.C."/>
            <person name="Deveau A."/>
            <person name="DiFazio S."/>
            <person name="Duplessis S."/>
            <person name="Fraissinet-Tachet L."/>
            <person name="Lucic E."/>
            <person name="Frey-Klett P."/>
            <person name="Fourrey C."/>
            <person name="Feussner I."/>
            <person name="Gay G."/>
            <person name="Grimwood J."/>
            <person name="Hoegger P.J."/>
            <person name="Jain P."/>
            <person name="Kilaru S."/>
            <person name="Labbe J."/>
            <person name="Lin Y.C."/>
            <person name="Legue V."/>
            <person name="Le Tacon F."/>
            <person name="Marmeisse R."/>
            <person name="Melayah D."/>
            <person name="Montanini B."/>
            <person name="Muratet M."/>
            <person name="Nehls U."/>
            <person name="Niculita-Hirzel H."/>
            <person name="Oudot-Le Secq M.P."/>
            <person name="Peter M."/>
            <person name="Quesneville H."/>
            <person name="Rajashekar B."/>
            <person name="Reich M."/>
            <person name="Rouhier N."/>
            <person name="Schmutz J."/>
            <person name="Yin T."/>
            <person name="Chalot M."/>
            <person name="Henrissat B."/>
            <person name="Kuees U."/>
            <person name="Lucas S."/>
            <person name="Van de Peer Y."/>
            <person name="Podila G.K."/>
            <person name="Polle A."/>
            <person name="Pukkila P.J."/>
            <person name="Richardson P.M."/>
            <person name="Rouze P."/>
            <person name="Sanders I.R."/>
            <person name="Stajich J.E."/>
            <person name="Tunlid A."/>
            <person name="Tuskan G."/>
            <person name="Grigoriev I.V."/>
        </authorList>
    </citation>
    <scope>NUCLEOTIDE SEQUENCE [LARGE SCALE GENOMIC DNA]</scope>
    <source>
        <strain evidence="4">S238N-H82 / ATCC MYA-4686</strain>
    </source>
</reference>
<evidence type="ECO:0000256" key="1">
    <source>
        <dbReference type="PROSITE-ProRule" id="PRU10141"/>
    </source>
</evidence>
<evidence type="ECO:0000259" key="2">
    <source>
        <dbReference type="PROSITE" id="PS50011"/>
    </source>
</evidence>
<dbReference type="GO" id="GO:0005737">
    <property type="term" value="C:cytoplasm"/>
    <property type="evidence" value="ECO:0007669"/>
    <property type="project" value="TreeGrafter"/>
</dbReference>